<name>A0ABW3HGQ9_9GAMM</name>
<evidence type="ECO:0000313" key="2">
    <source>
        <dbReference type="Proteomes" id="UP001597044"/>
    </source>
</evidence>
<protein>
    <recommendedName>
        <fullName evidence="3">Abi-like protein</fullName>
    </recommendedName>
</protein>
<evidence type="ECO:0008006" key="3">
    <source>
        <dbReference type="Google" id="ProtNLM"/>
    </source>
</evidence>
<sequence length="202" mass="23341">MSTYEREAKWSLPADPSALHLYAWNAQMSAALLLPLHICEVVIRNAVSDVLVATYGANWPWEVTFERSLPAAAKGYCQVKDLQMARKGVTTVGKVIPELKFIFWQKMFTSRHDVRLWDVHLRSVMLNAPLADPIRTIRKSAYDSLEQIRLLRNRIAHHEPIFSRNLADDIEMINKLVMLRSRDVANWMKHYEQATFLLANKP</sequence>
<dbReference type="Proteomes" id="UP001597044">
    <property type="component" value="Unassembled WGS sequence"/>
</dbReference>
<proteinExistence type="predicted"/>
<reference evidence="2" key="1">
    <citation type="journal article" date="2019" name="Int. J. Syst. Evol. Microbiol.">
        <title>The Global Catalogue of Microorganisms (GCM) 10K type strain sequencing project: providing services to taxonomists for standard genome sequencing and annotation.</title>
        <authorList>
            <consortium name="The Broad Institute Genomics Platform"/>
            <consortium name="The Broad Institute Genome Sequencing Center for Infectious Disease"/>
            <person name="Wu L."/>
            <person name="Ma J."/>
        </authorList>
    </citation>
    <scope>NUCLEOTIDE SEQUENCE [LARGE SCALE GENOMIC DNA]</scope>
    <source>
        <strain evidence="2">CCUG 63419</strain>
    </source>
</reference>
<dbReference type="EMBL" id="JBHTIT010000001">
    <property type="protein sequence ID" value="MFD0950390.1"/>
    <property type="molecule type" value="Genomic_DNA"/>
</dbReference>
<organism evidence="1 2">
    <name type="scientific">Paraperlucidibaca wandonensis</name>
    <dbReference type="NCBI Taxonomy" id="1268273"/>
    <lineage>
        <taxon>Bacteria</taxon>
        <taxon>Pseudomonadati</taxon>
        <taxon>Pseudomonadota</taxon>
        <taxon>Gammaproteobacteria</taxon>
        <taxon>Moraxellales</taxon>
        <taxon>Moraxellaceae</taxon>
        <taxon>Paraperlucidibaca</taxon>
    </lineage>
</organism>
<accession>A0ABW3HGQ9</accession>
<gene>
    <name evidence="1" type="ORF">ACFQ0F_08325</name>
</gene>
<dbReference type="RefSeq" id="WP_379071062.1">
    <property type="nucleotide sequence ID" value="NZ_JBHTIT010000001.1"/>
</dbReference>
<keyword evidence="2" id="KW-1185">Reference proteome</keyword>
<evidence type="ECO:0000313" key="1">
    <source>
        <dbReference type="EMBL" id="MFD0950390.1"/>
    </source>
</evidence>
<comment type="caution">
    <text evidence="1">The sequence shown here is derived from an EMBL/GenBank/DDBJ whole genome shotgun (WGS) entry which is preliminary data.</text>
</comment>